<protein>
    <submittedName>
        <fullName evidence="2">Uncharacterized protein</fullName>
    </submittedName>
</protein>
<keyword evidence="1" id="KW-0812">Transmembrane</keyword>
<evidence type="ECO:0000256" key="1">
    <source>
        <dbReference type="SAM" id="Phobius"/>
    </source>
</evidence>
<evidence type="ECO:0000313" key="3">
    <source>
        <dbReference type="Proteomes" id="UP000471435"/>
    </source>
</evidence>
<sequence length="113" mass="12068">MLAGIGVGGALIGAVALIAWIVILVWLAERILRYIGIRTSWGPLDPRNVLITFALLTGVIHLANYLLDQIDSSMGGTDGGVPLTFPGAFLIGSVAMAVGVAAVRWRWKQNDRK</sequence>
<keyword evidence="3" id="KW-1185">Reference proteome</keyword>
<proteinExistence type="predicted"/>
<dbReference type="RefSeq" id="WP_160730826.1">
    <property type="nucleotide sequence ID" value="NZ_CANLWR010000002.1"/>
</dbReference>
<dbReference type="AlphaFoldDB" id="A0A6I4V119"/>
<dbReference type="EMBL" id="WTYP01000002">
    <property type="protein sequence ID" value="MXP47538.1"/>
    <property type="molecule type" value="Genomic_DNA"/>
</dbReference>
<reference evidence="2 3" key="1">
    <citation type="submission" date="2019-12" db="EMBL/GenBank/DDBJ databases">
        <title>Genomic-based taxomic classification of the family Erythrobacteraceae.</title>
        <authorList>
            <person name="Xu L."/>
        </authorList>
    </citation>
    <scope>NUCLEOTIDE SEQUENCE [LARGE SCALE GENOMIC DNA]</scope>
    <source>
        <strain evidence="2 3">SW-109</strain>
    </source>
</reference>
<feature type="transmembrane region" description="Helical" evidence="1">
    <location>
        <begin position="49"/>
        <end position="67"/>
    </location>
</feature>
<keyword evidence="1" id="KW-1133">Transmembrane helix</keyword>
<feature type="transmembrane region" description="Helical" evidence="1">
    <location>
        <begin position="6"/>
        <end position="28"/>
    </location>
</feature>
<comment type="caution">
    <text evidence="2">The sequence shown here is derived from an EMBL/GenBank/DDBJ whole genome shotgun (WGS) entry which is preliminary data.</text>
</comment>
<keyword evidence="1" id="KW-0472">Membrane</keyword>
<evidence type="ECO:0000313" key="2">
    <source>
        <dbReference type="EMBL" id="MXP47538.1"/>
    </source>
</evidence>
<accession>A0A6I4V119</accession>
<gene>
    <name evidence="2" type="ORF">GRI43_09120</name>
</gene>
<feature type="transmembrane region" description="Helical" evidence="1">
    <location>
        <begin position="87"/>
        <end position="107"/>
    </location>
</feature>
<name>A0A6I4V119_9SPHN</name>
<dbReference type="Proteomes" id="UP000471435">
    <property type="component" value="Unassembled WGS sequence"/>
</dbReference>
<dbReference type="OrthoDB" id="7428934at2"/>
<organism evidence="2 3">
    <name type="scientific">Pontixanthobacter luteolus</name>
    <dbReference type="NCBI Taxonomy" id="295089"/>
    <lineage>
        <taxon>Bacteria</taxon>
        <taxon>Pseudomonadati</taxon>
        <taxon>Pseudomonadota</taxon>
        <taxon>Alphaproteobacteria</taxon>
        <taxon>Sphingomonadales</taxon>
        <taxon>Erythrobacteraceae</taxon>
        <taxon>Pontixanthobacter</taxon>
    </lineage>
</organism>